<evidence type="ECO:0000313" key="1">
    <source>
        <dbReference type="EMBL" id="RJF93442.1"/>
    </source>
</evidence>
<reference evidence="1 2" key="1">
    <citation type="submission" date="2018-09" db="EMBL/GenBank/DDBJ databases">
        <authorList>
            <person name="Zhu H."/>
        </authorList>
    </citation>
    <scope>NUCLEOTIDE SEQUENCE [LARGE SCALE GENOMIC DNA]</scope>
    <source>
        <strain evidence="1 2">K2R01-6</strain>
    </source>
</reference>
<protein>
    <submittedName>
        <fullName evidence="1">Uncharacterized protein</fullName>
    </submittedName>
</protein>
<comment type="caution">
    <text evidence="1">The sequence shown here is derived from an EMBL/GenBank/DDBJ whole genome shotgun (WGS) entry which is preliminary data.</text>
</comment>
<accession>A0A418WQB7</accession>
<organism evidence="1 2">
    <name type="scientific">Sphingomonas cavernae</name>
    <dbReference type="NCBI Taxonomy" id="2320861"/>
    <lineage>
        <taxon>Bacteria</taxon>
        <taxon>Pseudomonadati</taxon>
        <taxon>Pseudomonadota</taxon>
        <taxon>Alphaproteobacteria</taxon>
        <taxon>Sphingomonadales</taxon>
        <taxon>Sphingomonadaceae</taxon>
        <taxon>Sphingomonas</taxon>
    </lineage>
</organism>
<dbReference type="EMBL" id="QYUM01000002">
    <property type="protein sequence ID" value="RJF93442.1"/>
    <property type="molecule type" value="Genomic_DNA"/>
</dbReference>
<evidence type="ECO:0000313" key="2">
    <source>
        <dbReference type="Proteomes" id="UP000286100"/>
    </source>
</evidence>
<keyword evidence="2" id="KW-1185">Reference proteome</keyword>
<name>A0A418WQB7_9SPHN</name>
<gene>
    <name evidence="1" type="ORF">D3876_03665</name>
</gene>
<dbReference type="AlphaFoldDB" id="A0A418WQB7"/>
<sequence length="100" mass="10156">MAESGDRETVVAIVEVVLSPDEIASIEAAGEGSLARRLVTALPKDVSGPEFTIEALAGQVAKITGDQPQRLTSAALSVRADGAQLATIAALPGVLAIYAN</sequence>
<proteinExistence type="predicted"/>
<dbReference type="Proteomes" id="UP000286100">
    <property type="component" value="Unassembled WGS sequence"/>
</dbReference>